<keyword evidence="3" id="KW-1185">Reference proteome</keyword>
<dbReference type="EMBL" id="JATAAI010000008">
    <property type="protein sequence ID" value="KAK1743684.1"/>
    <property type="molecule type" value="Genomic_DNA"/>
</dbReference>
<dbReference type="InterPro" id="IPR002921">
    <property type="entry name" value="Fungal_lipase-type"/>
</dbReference>
<dbReference type="PANTHER" id="PTHR45856:SF11">
    <property type="entry name" value="FUNGAL LIPASE-LIKE DOMAIN-CONTAINING PROTEIN"/>
    <property type="match status" value="1"/>
</dbReference>
<dbReference type="InterPro" id="IPR029058">
    <property type="entry name" value="AB_hydrolase_fold"/>
</dbReference>
<dbReference type="SUPFAM" id="SSF53474">
    <property type="entry name" value="alpha/beta-Hydrolases"/>
    <property type="match status" value="1"/>
</dbReference>
<accession>A0AAD9DEY4</accession>
<dbReference type="AlphaFoldDB" id="A0AAD9DEY4"/>
<reference evidence="2" key="1">
    <citation type="submission" date="2023-06" db="EMBL/GenBank/DDBJ databases">
        <title>Survivors Of The Sea: Transcriptome response of Skeletonema marinoi to long-term dormancy.</title>
        <authorList>
            <person name="Pinder M.I.M."/>
            <person name="Kourtchenko O."/>
            <person name="Robertson E.K."/>
            <person name="Larsson T."/>
            <person name="Maumus F."/>
            <person name="Osuna-Cruz C.M."/>
            <person name="Vancaester E."/>
            <person name="Stenow R."/>
            <person name="Vandepoele K."/>
            <person name="Ploug H."/>
            <person name="Bruchert V."/>
            <person name="Godhe A."/>
            <person name="Topel M."/>
        </authorList>
    </citation>
    <scope>NUCLEOTIDE SEQUENCE</scope>
    <source>
        <strain evidence="2">R05AC</strain>
    </source>
</reference>
<name>A0AAD9DEY4_9STRA</name>
<evidence type="ECO:0000259" key="1">
    <source>
        <dbReference type="Pfam" id="PF01764"/>
    </source>
</evidence>
<dbReference type="Proteomes" id="UP001224775">
    <property type="component" value="Unassembled WGS sequence"/>
</dbReference>
<dbReference type="Pfam" id="PF01764">
    <property type="entry name" value="Lipase_3"/>
    <property type="match status" value="1"/>
</dbReference>
<gene>
    <name evidence="2" type="ORF">QTG54_005281</name>
</gene>
<keyword evidence="2" id="KW-0378">Hydrolase</keyword>
<organism evidence="2 3">
    <name type="scientific">Skeletonema marinoi</name>
    <dbReference type="NCBI Taxonomy" id="267567"/>
    <lineage>
        <taxon>Eukaryota</taxon>
        <taxon>Sar</taxon>
        <taxon>Stramenopiles</taxon>
        <taxon>Ochrophyta</taxon>
        <taxon>Bacillariophyta</taxon>
        <taxon>Coscinodiscophyceae</taxon>
        <taxon>Thalassiosirophycidae</taxon>
        <taxon>Thalassiosirales</taxon>
        <taxon>Skeletonemataceae</taxon>
        <taxon>Skeletonema</taxon>
        <taxon>Skeletonema marinoi-dohrnii complex</taxon>
    </lineage>
</organism>
<evidence type="ECO:0000313" key="3">
    <source>
        <dbReference type="Proteomes" id="UP001224775"/>
    </source>
</evidence>
<dbReference type="Gene3D" id="3.40.50.1820">
    <property type="entry name" value="alpha/beta hydrolase"/>
    <property type="match status" value="1"/>
</dbReference>
<dbReference type="EC" id="3.1.1.-" evidence="2"/>
<sequence>MLPRETSFKFICHLSHHPLRIPDMLTTRVALLPLRRSFSSTAVSSSLPTNNQHQKKQKYAAYALAAVSAMAAASIYTRHIRHEKVSSLTSAEDSGLLSRDKALSIIETIKRAGLMGSTKSVKEELDLLRRYHIENGYHGGLIVRDLSQPLFNISEDEGVKGSVNVKSTKENGANLSEKKMDMAQRECYYLYYEIKPNGHKKQEIFCRGTTLLVDVLTCLESWFVYDQELGCHVHRGFKKHADRVVEDVLPLLAKPSDLSTVEVSGHSLGGAVAMLVAVKLKKRGYRVTNVLSVAGPRVCSGYKDRDILESLLPRQTIRIENDLDIVPFLPPSGVSPGDKLWLVLDKGQEKVFMLPKEWLKDPMNSWAESVLLI</sequence>
<dbReference type="GO" id="GO:0016787">
    <property type="term" value="F:hydrolase activity"/>
    <property type="evidence" value="ECO:0007669"/>
    <property type="project" value="UniProtKB-KW"/>
</dbReference>
<dbReference type="InterPro" id="IPR051218">
    <property type="entry name" value="Sec_MonoDiacylglyc_Lipase"/>
</dbReference>
<dbReference type="GO" id="GO:0006629">
    <property type="term" value="P:lipid metabolic process"/>
    <property type="evidence" value="ECO:0007669"/>
    <property type="project" value="InterPro"/>
</dbReference>
<comment type="caution">
    <text evidence="2">The sequence shown here is derived from an EMBL/GenBank/DDBJ whole genome shotgun (WGS) entry which is preliminary data.</text>
</comment>
<evidence type="ECO:0000313" key="2">
    <source>
        <dbReference type="EMBL" id="KAK1743684.1"/>
    </source>
</evidence>
<feature type="domain" description="Fungal lipase-type" evidence="1">
    <location>
        <begin position="205"/>
        <end position="331"/>
    </location>
</feature>
<protein>
    <submittedName>
        <fullName evidence="2">Lipase class 3 family protein</fullName>
        <ecNumber evidence="2">3.1.1.-</ecNumber>
    </submittedName>
</protein>
<dbReference type="PANTHER" id="PTHR45856">
    <property type="entry name" value="ALPHA/BETA-HYDROLASES SUPERFAMILY PROTEIN"/>
    <property type="match status" value="1"/>
</dbReference>
<dbReference type="CDD" id="cd00519">
    <property type="entry name" value="Lipase_3"/>
    <property type="match status" value="1"/>
</dbReference>
<proteinExistence type="predicted"/>